<dbReference type="EMBL" id="CP159872">
    <property type="protein sequence ID" value="XCM81982.1"/>
    <property type="molecule type" value="Genomic_DNA"/>
</dbReference>
<dbReference type="KEGG" id="kcm:ABWK59_25315"/>
<feature type="region of interest" description="Disordered" evidence="1">
    <location>
        <begin position="162"/>
        <end position="189"/>
    </location>
</feature>
<dbReference type="AlphaFoldDB" id="A0AAU8K3D8"/>
<evidence type="ECO:0000313" key="2">
    <source>
        <dbReference type="EMBL" id="XCM81982.1"/>
    </source>
</evidence>
<evidence type="ECO:0008006" key="3">
    <source>
        <dbReference type="Google" id="ProtNLM"/>
    </source>
</evidence>
<protein>
    <recommendedName>
        <fullName evidence="3">Secreted protein</fullName>
    </recommendedName>
</protein>
<proteinExistence type="predicted"/>
<reference evidence="2" key="1">
    <citation type="submission" date="2024-06" db="EMBL/GenBank/DDBJ databases">
        <title>The genome sequences of Kitasatospora sp. strain HUAS MG31.</title>
        <authorList>
            <person name="Mo P."/>
        </authorList>
    </citation>
    <scope>NUCLEOTIDE SEQUENCE</scope>
    <source>
        <strain evidence="2">HUAS MG31</strain>
    </source>
</reference>
<gene>
    <name evidence="2" type="ORF">ABWK59_25315</name>
</gene>
<dbReference type="RefSeq" id="WP_354642912.1">
    <property type="nucleotide sequence ID" value="NZ_CP159872.1"/>
</dbReference>
<accession>A0AAU8K3D8</accession>
<sequence length="189" mass="20928">MAATEQLVTIGAVLLGALTSHLTTRSTERLRKQHERLTRWDEKKLHAYEGYIDRIRSSVFAAVQLYEHREGIHPSNKSEEDLIAGLADAGWERGRSFERIMLLGGDDVVEAAHVLNATALEVDWHAGGKVHGTLDEWRARNRAVFAAINAFHDAARQDLGVQGNVTGDNHPERDLLLPPARNDGANQLG</sequence>
<evidence type="ECO:0000256" key="1">
    <source>
        <dbReference type="SAM" id="MobiDB-lite"/>
    </source>
</evidence>
<organism evidence="2">
    <name type="scientific">Kitasatospora camelliae</name>
    <dbReference type="NCBI Taxonomy" id="3156397"/>
    <lineage>
        <taxon>Bacteria</taxon>
        <taxon>Bacillati</taxon>
        <taxon>Actinomycetota</taxon>
        <taxon>Actinomycetes</taxon>
        <taxon>Kitasatosporales</taxon>
        <taxon>Streptomycetaceae</taxon>
        <taxon>Kitasatospora</taxon>
    </lineage>
</organism>
<name>A0AAU8K3D8_9ACTN</name>